<dbReference type="AlphaFoldDB" id="A0A518G4D8"/>
<dbReference type="KEGG" id="ahel:Q31a_17590"/>
<keyword evidence="1" id="KW-0963">Cytoplasm</keyword>
<evidence type="ECO:0008006" key="6">
    <source>
        <dbReference type="Google" id="ProtNLM"/>
    </source>
</evidence>
<reference evidence="4 5" key="1">
    <citation type="submission" date="2019-02" db="EMBL/GenBank/DDBJ databases">
        <title>Deep-cultivation of Planctomycetes and their phenomic and genomic characterization uncovers novel biology.</title>
        <authorList>
            <person name="Wiegand S."/>
            <person name="Jogler M."/>
            <person name="Boedeker C."/>
            <person name="Pinto D."/>
            <person name="Vollmers J."/>
            <person name="Rivas-Marin E."/>
            <person name="Kohn T."/>
            <person name="Peeters S.H."/>
            <person name="Heuer A."/>
            <person name="Rast P."/>
            <person name="Oberbeckmann S."/>
            <person name="Bunk B."/>
            <person name="Jeske O."/>
            <person name="Meyerdierks A."/>
            <person name="Storesund J.E."/>
            <person name="Kallscheuer N."/>
            <person name="Luecker S."/>
            <person name="Lage O.M."/>
            <person name="Pohl T."/>
            <person name="Merkel B.J."/>
            <person name="Hornburger P."/>
            <person name="Mueller R.-W."/>
            <person name="Bruemmer F."/>
            <person name="Labrenz M."/>
            <person name="Spormann A.M."/>
            <person name="Op den Camp H."/>
            <person name="Overmann J."/>
            <person name="Amann R."/>
            <person name="Jetten M.S.M."/>
            <person name="Mascher T."/>
            <person name="Medema M.H."/>
            <person name="Devos D.P."/>
            <person name="Kaster A.-K."/>
            <person name="Ovreas L."/>
            <person name="Rohde M."/>
            <person name="Galperin M.Y."/>
            <person name="Jogler C."/>
        </authorList>
    </citation>
    <scope>NUCLEOTIDE SEQUENCE [LARGE SCALE GENOMIC DNA]</scope>
    <source>
        <strain evidence="4 5">Q31a</strain>
    </source>
</reference>
<evidence type="ECO:0000313" key="4">
    <source>
        <dbReference type="EMBL" id="QDV23461.1"/>
    </source>
</evidence>
<evidence type="ECO:0000256" key="1">
    <source>
        <dbReference type="ARBA" id="ARBA00022490"/>
    </source>
</evidence>
<dbReference type="PANTHER" id="PTHR34984">
    <property type="entry name" value="CARBON STORAGE REGULATOR"/>
    <property type="match status" value="1"/>
</dbReference>
<proteinExistence type="predicted"/>
<dbReference type="EMBL" id="CP036298">
    <property type="protein sequence ID" value="QDV23461.1"/>
    <property type="molecule type" value="Genomic_DNA"/>
</dbReference>
<dbReference type="Proteomes" id="UP000318017">
    <property type="component" value="Chromosome"/>
</dbReference>
<dbReference type="GO" id="GO:0048027">
    <property type="term" value="F:mRNA 5'-UTR binding"/>
    <property type="evidence" value="ECO:0007669"/>
    <property type="project" value="TreeGrafter"/>
</dbReference>
<evidence type="ECO:0000256" key="2">
    <source>
        <dbReference type="ARBA" id="ARBA00022845"/>
    </source>
</evidence>
<keyword evidence="2" id="KW-0810">Translation regulation</keyword>
<name>A0A518G4D8_9BACT</name>
<protein>
    <recommendedName>
        <fullName evidence="6">Translational regulator CsrA</fullName>
    </recommendedName>
</protein>
<organism evidence="4 5">
    <name type="scientific">Aureliella helgolandensis</name>
    <dbReference type="NCBI Taxonomy" id="2527968"/>
    <lineage>
        <taxon>Bacteria</taxon>
        <taxon>Pseudomonadati</taxon>
        <taxon>Planctomycetota</taxon>
        <taxon>Planctomycetia</taxon>
        <taxon>Pirellulales</taxon>
        <taxon>Pirellulaceae</taxon>
        <taxon>Aureliella</taxon>
    </lineage>
</organism>
<dbReference type="GO" id="GO:0045947">
    <property type="term" value="P:negative regulation of translational initiation"/>
    <property type="evidence" value="ECO:0007669"/>
    <property type="project" value="TreeGrafter"/>
</dbReference>
<dbReference type="InterPro" id="IPR036107">
    <property type="entry name" value="CsrA_sf"/>
</dbReference>
<dbReference type="InterPro" id="IPR003751">
    <property type="entry name" value="CsrA"/>
</dbReference>
<dbReference type="GO" id="GO:0006402">
    <property type="term" value="P:mRNA catabolic process"/>
    <property type="evidence" value="ECO:0007669"/>
    <property type="project" value="InterPro"/>
</dbReference>
<sequence>MLVVSRKVNQSVVIGNGDMGIAQLMVVEIRGDKVRLGFQAHPAVPVHRFEVHRAVQREMALRGEKSFAQVVSYVPEPTPAPTLTLQFPSYQLLSAALSSGVVQFEPLNSVEGAQYDAA</sequence>
<accession>A0A518G4D8</accession>
<gene>
    <name evidence="4" type="ORF">Q31a_17590</name>
</gene>
<evidence type="ECO:0000256" key="3">
    <source>
        <dbReference type="ARBA" id="ARBA00022884"/>
    </source>
</evidence>
<dbReference type="Pfam" id="PF02599">
    <property type="entry name" value="CsrA"/>
    <property type="match status" value="1"/>
</dbReference>
<dbReference type="SUPFAM" id="SSF117130">
    <property type="entry name" value="CsrA-like"/>
    <property type="match status" value="1"/>
</dbReference>
<keyword evidence="3" id="KW-0694">RNA-binding</keyword>
<dbReference type="GO" id="GO:0005829">
    <property type="term" value="C:cytosol"/>
    <property type="evidence" value="ECO:0007669"/>
    <property type="project" value="TreeGrafter"/>
</dbReference>
<dbReference type="GO" id="GO:0006109">
    <property type="term" value="P:regulation of carbohydrate metabolic process"/>
    <property type="evidence" value="ECO:0007669"/>
    <property type="project" value="InterPro"/>
</dbReference>
<dbReference type="Gene3D" id="2.60.40.4380">
    <property type="entry name" value="Translational regulator CsrA"/>
    <property type="match status" value="1"/>
</dbReference>
<dbReference type="OrthoDB" id="9809061at2"/>
<evidence type="ECO:0000313" key="5">
    <source>
        <dbReference type="Proteomes" id="UP000318017"/>
    </source>
</evidence>
<keyword evidence="5" id="KW-1185">Reference proteome</keyword>
<dbReference type="PANTHER" id="PTHR34984:SF1">
    <property type="entry name" value="CARBON STORAGE REGULATOR"/>
    <property type="match status" value="1"/>
</dbReference>